<dbReference type="EMBL" id="QSAG01000001">
    <property type="protein sequence ID" value="RGW45110.1"/>
    <property type="molecule type" value="Genomic_DNA"/>
</dbReference>
<protein>
    <submittedName>
        <fullName evidence="1">Uncharacterized protein</fullName>
    </submittedName>
</protein>
<dbReference type="RefSeq" id="WP_118063152.1">
    <property type="nucleotide sequence ID" value="NZ_QSAG01000001.1"/>
</dbReference>
<evidence type="ECO:0000313" key="1">
    <source>
        <dbReference type="EMBL" id="RGW45110.1"/>
    </source>
</evidence>
<organism evidence="1 2">
    <name type="scientific">Segatella copri</name>
    <dbReference type="NCBI Taxonomy" id="165179"/>
    <lineage>
        <taxon>Bacteria</taxon>
        <taxon>Pseudomonadati</taxon>
        <taxon>Bacteroidota</taxon>
        <taxon>Bacteroidia</taxon>
        <taxon>Bacteroidales</taxon>
        <taxon>Prevotellaceae</taxon>
        <taxon>Segatella</taxon>
    </lineage>
</organism>
<gene>
    <name evidence="1" type="ORF">DWV76_00900</name>
</gene>
<sequence>MSRIDKLIASMPSKMANAVIHQRKLHACLMELTANKSREVAARAIFLNYQDGDGRKLGTIPHYYERPTSTGSVMVETYFSYIDRVH</sequence>
<proteinExistence type="predicted"/>
<accession>A0AA92U0A4</accession>
<comment type="caution">
    <text evidence="1">The sequence shown here is derived from an EMBL/GenBank/DDBJ whole genome shotgun (WGS) entry which is preliminary data.</text>
</comment>
<reference evidence="1 2" key="1">
    <citation type="submission" date="2018-08" db="EMBL/GenBank/DDBJ databases">
        <title>A genome reference for cultivated species of the human gut microbiota.</title>
        <authorList>
            <person name="Zou Y."/>
            <person name="Xue W."/>
            <person name="Luo G."/>
        </authorList>
    </citation>
    <scope>NUCLEOTIDE SEQUENCE [LARGE SCALE GENOMIC DNA]</scope>
    <source>
        <strain evidence="1 2">AF12-50</strain>
    </source>
</reference>
<dbReference type="AlphaFoldDB" id="A0AA92U0A4"/>
<evidence type="ECO:0000313" key="2">
    <source>
        <dbReference type="Proteomes" id="UP000283785"/>
    </source>
</evidence>
<name>A0AA92U0A4_9BACT</name>
<dbReference type="Proteomes" id="UP000283785">
    <property type="component" value="Unassembled WGS sequence"/>
</dbReference>